<reference evidence="1" key="1">
    <citation type="journal article" date="2020" name="Nature">
        <title>Giant virus diversity and host interactions through global metagenomics.</title>
        <authorList>
            <person name="Schulz F."/>
            <person name="Roux S."/>
            <person name="Paez-Espino D."/>
            <person name="Jungbluth S."/>
            <person name="Walsh D.A."/>
            <person name="Denef V.J."/>
            <person name="McMahon K.D."/>
            <person name="Konstantinidis K.T."/>
            <person name="Eloe-Fadrosh E.A."/>
            <person name="Kyrpides N.C."/>
            <person name="Woyke T."/>
        </authorList>
    </citation>
    <scope>NUCLEOTIDE SEQUENCE</scope>
    <source>
        <strain evidence="1">GVMAG-M-3300023174-189</strain>
    </source>
</reference>
<organism evidence="1">
    <name type="scientific">viral metagenome</name>
    <dbReference type="NCBI Taxonomy" id="1070528"/>
    <lineage>
        <taxon>unclassified sequences</taxon>
        <taxon>metagenomes</taxon>
        <taxon>organismal metagenomes</taxon>
    </lineage>
</organism>
<proteinExistence type="predicted"/>
<accession>A0A6C0DLD2</accession>
<sequence length="106" mass="11751">MPRRSSSPSIHEKKIITMPIRVEGNKNLPAIIAPQRPSFLQSVKEGVGLGIGYSIAGAFMGTSGPSAHREPIVPPVREHVPALMTREYEQCMKEYDDKAVCEKYNK</sequence>
<evidence type="ECO:0000313" key="1">
    <source>
        <dbReference type="EMBL" id="QHT16669.1"/>
    </source>
</evidence>
<name>A0A6C0DLD2_9ZZZZ</name>
<dbReference type="AlphaFoldDB" id="A0A6C0DLD2"/>
<dbReference type="EMBL" id="MN739626">
    <property type="protein sequence ID" value="QHT16669.1"/>
    <property type="molecule type" value="Genomic_DNA"/>
</dbReference>
<protein>
    <submittedName>
        <fullName evidence="1">Uncharacterized protein</fullName>
    </submittedName>
</protein>